<dbReference type="GO" id="GO:0005524">
    <property type="term" value="F:ATP binding"/>
    <property type="evidence" value="ECO:0007669"/>
    <property type="project" value="UniProtKB-KW"/>
</dbReference>
<keyword evidence="5" id="KW-0547">Nucleotide-binding</keyword>
<dbReference type="GO" id="GO:0017118">
    <property type="term" value="F:lipoyltransferase activity"/>
    <property type="evidence" value="ECO:0007669"/>
    <property type="project" value="TreeGrafter"/>
</dbReference>
<dbReference type="Proteomes" id="UP000184245">
    <property type="component" value="Unassembled WGS sequence"/>
</dbReference>
<dbReference type="InterPro" id="IPR004143">
    <property type="entry name" value="BPL_LPL_catalytic"/>
</dbReference>
<dbReference type="UniPathway" id="UPA00537">
    <property type="reaction ID" value="UER00594"/>
</dbReference>
<dbReference type="EC" id="6.3.1.20" evidence="3"/>
<dbReference type="SUPFAM" id="SSF55681">
    <property type="entry name" value="Class II aaRS and biotin synthetases"/>
    <property type="match status" value="1"/>
</dbReference>
<dbReference type="AlphaFoldDB" id="A0A1M4UPK4"/>
<dbReference type="Pfam" id="PF10437">
    <property type="entry name" value="Lip_prot_lig_C"/>
    <property type="match status" value="1"/>
</dbReference>
<dbReference type="PROSITE" id="PS51733">
    <property type="entry name" value="BPL_LPL_CATALYTIC"/>
    <property type="match status" value="1"/>
</dbReference>
<dbReference type="NCBIfam" id="TIGR00545">
    <property type="entry name" value="lipoyltrans"/>
    <property type="match status" value="1"/>
</dbReference>
<evidence type="ECO:0000256" key="2">
    <source>
        <dbReference type="ARBA" id="ARBA00005124"/>
    </source>
</evidence>
<keyword evidence="10" id="KW-1185">Reference proteome</keyword>
<evidence type="ECO:0000256" key="1">
    <source>
        <dbReference type="ARBA" id="ARBA00005085"/>
    </source>
</evidence>
<evidence type="ECO:0000256" key="4">
    <source>
        <dbReference type="ARBA" id="ARBA00022598"/>
    </source>
</evidence>
<protein>
    <recommendedName>
        <fullName evidence="3">lipoate--protein ligase</fullName>
        <ecNumber evidence="3">6.3.1.20</ecNumber>
    </recommendedName>
</protein>
<dbReference type="PANTHER" id="PTHR12561:SF3">
    <property type="entry name" value="LIPOYLTRANSFERASE 1, MITOCHONDRIAL"/>
    <property type="match status" value="1"/>
</dbReference>
<reference evidence="9 10" key="1">
    <citation type="submission" date="2016-11" db="EMBL/GenBank/DDBJ databases">
        <authorList>
            <person name="Jaros S."/>
            <person name="Januszkiewicz K."/>
            <person name="Wedrychowicz H."/>
        </authorList>
    </citation>
    <scope>NUCLEOTIDE SEQUENCE [LARGE SCALE GENOMIC DNA]</scope>
    <source>
        <strain evidence="9 10">DSM 17459</strain>
    </source>
</reference>
<feature type="domain" description="BPL/LPL catalytic" evidence="8">
    <location>
        <begin position="25"/>
        <end position="212"/>
    </location>
</feature>
<dbReference type="GO" id="GO:0005737">
    <property type="term" value="C:cytoplasm"/>
    <property type="evidence" value="ECO:0007669"/>
    <property type="project" value="TreeGrafter"/>
</dbReference>
<evidence type="ECO:0000256" key="6">
    <source>
        <dbReference type="ARBA" id="ARBA00022840"/>
    </source>
</evidence>
<evidence type="ECO:0000313" key="10">
    <source>
        <dbReference type="Proteomes" id="UP000184245"/>
    </source>
</evidence>
<dbReference type="Gene3D" id="3.30.390.50">
    <property type="entry name" value="CO dehydrogenase flavoprotein, C-terminal domain"/>
    <property type="match status" value="1"/>
</dbReference>
<keyword evidence="6" id="KW-0067">ATP-binding</keyword>
<dbReference type="STRING" id="1122155.SAMN02745158_00917"/>
<sequence>MKYLETAKVDPYYNLAFEEYVLKNCRDDDYLILWQNENTIVMGLHQNPYEEINLSKAEELKVNIVRRITGGGTVYHDLGNLNYSYITDWNEGRGVDFGKLLEPVIEAFREYGLEIELKGRNDLLLDGKKISGSAQTLSKNRLLQHGTLLIASDLELLSGVLHVSPDKFQSKSVKSVRSRVTNIQDYVSSPIDIQRVKELLIDYWSRGGAFEQVQLDSQELGEIEKLADVKYRSKEWNFSRSPKCNYKNRKRFSGGTVEVNLDIADGRIAHCVINGDFLALQSVSAVEKKLTGMAYEKEKVVNVLREIPIQMYFGSITAEEVTSCFFEEKSDFGGKC</sequence>
<dbReference type="Pfam" id="PF21948">
    <property type="entry name" value="LplA-B_cat"/>
    <property type="match status" value="1"/>
</dbReference>
<dbReference type="EMBL" id="FQVI01000003">
    <property type="protein sequence ID" value="SHE58587.1"/>
    <property type="molecule type" value="Genomic_DNA"/>
</dbReference>
<dbReference type="OrthoDB" id="9788148at2"/>
<dbReference type="Gene3D" id="3.30.930.10">
    <property type="entry name" value="Bira Bifunctional Protein, Domain 2"/>
    <property type="match status" value="1"/>
</dbReference>
<evidence type="ECO:0000256" key="5">
    <source>
        <dbReference type="ARBA" id="ARBA00022741"/>
    </source>
</evidence>
<organism evidence="9 10">
    <name type="scientific">Lactonifactor longoviformis DSM 17459</name>
    <dbReference type="NCBI Taxonomy" id="1122155"/>
    <lineage>
        <taxon>Bacteria</taxon>
        <taxon>Bacillati</taxon>
        <taxon>Bacillota</taxon>
        <taxon>Clostridia</taxon>
        <taxon>Eubacteriales</taxon>
        <taxon>Clostridiaceae</taxon>
        <taxon>Lactonifactor</taxon>
    </lineage>
</organism>
<comment type="pathway">
    <text evidence="1">Protein modification; protein lipoylation via exogenous pathway; protein N(6)-(lipoyl)lysine from lipoate: step 2/2.</text>
</comment>
<dbReference type="InterPro" id="IPR045864">
    <property type="entry name" value="aa-tRNA-synth_II/BPL/LPL"/>
</dbReference>
<evidence type="ECO:0000256" key="3">
    <source>
        <dbReference type="ARBA" id="ARBA00012367"/>
    </source>
</evidence>
<dbReference type="InterPro" id="IPR019491">
    <property type="entry name" value="Lipoate_protein_ligase_C"/>
</dbReference>
<dbReference type="InterPro" id="IPR004562">
    <property type="entry name" value="LipoylTrfase_LipoateP_Ligase"/>
</dbReference>
<dbReference type="PANTHER" id="PTHR12561">
    <property type="entry name" value="LIPOATE-PROTEIN LIGASE"/>
    <property type="match status" value="1"/>
</dbReference>
<gene>
    <name evidence="9" type="ORF">SAMN02745158_00917</name>
</gene>
<dbReference type="SUPFAM" id="SSF82649">
    <property type="entry name" value="SufE/NifU"/>
    <property type="match status" value="1"/>
</dbReference>
<comment type="catalytic activity">
    <reaction evidence="7">
        <text>L-lysyl-[lipoyl-carrier protein] + (R)-lipoate + ATP = N(6)-[(R)-lipoyl]-L-lysyl-[lipoyl-carrier protein] + AMP + diphosphate + H(+)</text>
        <dbReference type="Rhea" id="RHEA:49288"/>
        <dbReference type="Rhea" id="RHEA-COMP:10500"/>
        <dbReference type="Rhea" id="RHEA-COMP:10502"/>
        <dbReference type="ChEBI" id="CHEBI:15378"/>
        <dbReference type="ChEBI" id="CHEBI:29969"/>
        <dbReference type="ChEBI" id="CHEBI:30616"/>
        <dbReference type="ChEBI" id="CHEBI:33019"/>
        <dbReference type="ChEBI" id="CHEBI:83088"/>
        <dbReference type="ChEBI" id="CHEBI:83099"/>
        <dbReference type="ChEBI" id="CHEBI:456215"/>
        <dbReference type="EC" id="6.3.1.20"/>
    </reaction>
</comment>
<dbReference type="GO" id="GO:0009249">
    <property type="term" value="P:protein lipoylation"/>
    <property type="evidence" value="ECO:0007669"/>
    <property type="project" value="InterPro"/>
</dbReference>
<dbReference type="CDD" id="cd16443">
    <property type="entry name" value="LplA"/>
    <property type="match status" value="1"/>
</dbReference>
<name>A0A1M4UPK4_9CLOT</name>
<evidence type="ECO:0000313" key="9">
    <source>
        <dbReference type="EMBL" id="SHE58587.1"/>
    </source>
</evidence>
<comment type="pathway">
    <text evidence="2">Protein modification; protein lipoylation via exogenous pathway; protein N(6)-(lipoyl)lysine from lipoate: step 1/2.</text>
</comment>
<evidence type="ECO:0000256" key="7">
    <source>
        <dbReference type="ARBA" id="ARBA00048037"/>
    </source>
</evidence>
<evidence type="ECO:0000259" key="8">
    <source>
        <dbReference type="PROSITE" id="PS51733"/>
    </source>
</evidence>
<proteinExistence type="predicted"/>
<keyword evidence="4 9" id="KW-0436">Ligase</keyword>
<accession>A0A1M4UPK4</accession>
<dbReference type="RefSeq" id="WP_072849402.1">
    <property type="nucleotide sequence ID" value="NZ_FQVI01000003.1"/>
</dbReference>
<dbReference type="GO" id="GO:0016979">
    <property type="term" value="F:lipoate-protein ligase activity"/>
    <property type="evidence" value="ECO:0007669"/>
    <property type="project" value="UniProtKB-EC"/>
</dbReference>